<accession>A0A8S2SA50</accession>
<dbReference type="Proteomes" id="UP000681720">
    <property type="component" value="Unassembled WGS sequence"/>
</dbReference>
<proteinExistence type="predicted"/>
<evidence type="ECO:0000313" key="1">
    <source>
        <dbReference type="EMBL" id="CAF4215360.1"/>
    </source>
</evidence>
<evidence type="ECO:0000313" key="2">
    <source>
        <dbReference type="Proteomes" id="UP000681720"/>
    </source>
</evidence>
<gene>
    <name evidence="1" type="ORF">GIL414_LOCUS22153</name>
</gene>
<sequence length="39" mass="4088">MPSKVEIDLLAASGRHGGKRQIFLLPGGVPLTLKTTPST</sequence>
<reference evidence="1" key="1">
    <citation type="submission" date="2021-02" db="EMBL/GenBank/DDBJ databases">
        <authorList>
            <person name="Nowell W R."/>
        </authorList>
    </citation>
    <scope>NUCLEOTIDE SEQUENCE</scope>
</reference>
<dbReference type="AlphaFoldDB" id="A0A8S2SA50"/>
<comment type="caution">
    <text evidence="1">The sequence shown here is derived from an EMBL/GenBank/DDBJ whole genome shotgun (WGS) entry which is preliminary data.</text>
</comment>
<name>A0A8S2SA50_9BILA</name>
<feature type="non-terminal residue" evidence="1">
    <location>
        <position position="1"/>
    </location>
</feature>
<protein>
    <submittedName>
        <fullName evidence="1">Uncharacterized protein</fullName>
    </submittedName>
</protein>
<dbReference type="EMBL" id="CAJOBJ010021125">
    <property type="protein sequence ID" value="CAF4215360.1"/>
    <property type="molecule type" value="Genomic_DNA"/>
</dbReference>
<organism evidence="1 2">
    <name type="scientific">Rotaria magnacalcarata</name>
    <dbReference type="NCBI Taxonomy" id="392030"/>
    <lineage>
        <taxon>Eukaryota</taxon>
        <taxon>Metazoa</taxon>
        <taxon>Spiralia</taxon>
        <taxon>Gnathifera</taxon>
        <taxon>Rotifera</taxon>
        <taxon>Eurotatoria</taxon>
        <taxon>Bdelloidea</taxon>
        <taxon>Philodinida</taxon>
        <taxon>Philodinidae</taxon>
        <taxon>Rotaria</taxon>
    </lineage>
</organism>